<accession>A0A6B2JWW0</accession>
<evidence type="ECO:0000313" key="3">
    <source>
        <dbReference type="Proteomes" id="UP000474757"/>
    </source>
</evidence>
<evidence type="ECO:0000313" key="2">
    <source>
        <dbReference type="EMBL" id="NDV02395.1"/>
    </source>
</evidence>
<feature type="chain" id="PRO_5025549394" evidence="1">
    <location>
        <begin position="23"/>
        <end position="452"/>
    </location>
</feature>
<comment type="caution">
    <text evidence="2">The sequence shown here is derived from an EMBL/GenBank/DDBJ whole genome shotgun (WGS) entry which is preliminary data.</text>
</comment>
<gene>
    <name evidence="2" type="ORF">GZA08_15600</name>
</gene>
<dbReference type="EMBL" id="JAAGAB010000003">
    <property type="protein sequence ID" value="NDV02395.1"/>
    <property type="molecule type" value="Genomic_DNA"/>
</dbReference>
<protein>
    <submittedName>
        <fullName evidence="2">Uncharacterized protein</fullName>
    </submittedName>
</protein>
<evidence type="ECO:0000256" key="1">
    <source>
        <dbReference type="SAM" id="SignalP"/>
    </source>
</evidence>
<organism evidence="2 3">
    <name type="scientific">Pseudoroseicyclus tamaricis</name>
    <dbReference type="NCBI Taxonomy" id="2705421"/>
    <lineage>
        <taxon>Bacteria</taxon>
        <taxon>Pseudomonadati</taxon>
        <taxon>Pseudomonadota</taxon>
        <taxon>Alphaproteobacteria</taxon>
        <taxon>Rhodobacterales</taxon>
        <taxon>Paracoccaceae</taxon>
        <taxon>Pseudoroseicyclus</taxon>
    </lineage>
</organism>
<keyword evidence="3" id="KW-1185">Reference proteome</keyword>
<feature type="signal peptide" evidence="1">
    <location>
        <begin position="1"/>
        <end position="22"/>
    </location>
</feature>
<reference evidence="2 3" key="1">
    <citation type="submission" date="2020-02" db="EMBL/GenBank/DDBJ databases">
        <title>Pseudoroseicyclus tamarix, sp. nov., isolated from offshore sediment of a Tamarix chinensis forest.</title>
        <authorList>
            <person name="Gai Y."/>
        </authorList>
    </citation>
    <scope>NUCLEOTIDE SEQUENCE [LARGE SCALE GENOMIC DNA]</scope>
    <source>
        <strain evidence="2 3">CLL3-39</strain>
    </source>
</reference>
<dbReference type="Proteomes" id="UP000474757">
    <property type="component" value="Unassembled WGS sequence"/>
</dbReference>
<dbReference type="AlphaFoldDB" id="A0A6B2JWW0"/>
<keyword evidence="1" id="KW-0732">Signal</keyword>
<name>A0A6B2JWW0_9RHOB</name>
<sequence>MLQLRSVTALALAAAGALPAMAQDQDQESVGRGWPVTPLSGEVVGAYSIYGGADVAGAPAGETPEGVEPLEVDLFTTDDFYADRELWSDPLYWRCNSSVAIEDHWGAYPGSSPKNNEDPAQAPWGRCDVDYPREAIVSPYPFATAQEHYEALLAETEEAGGPTEHDRMSLPYWDGRYGITGETLFQNGQSIGGRGQWYYMHMNQVPTILSLLTEEYQTRFVQQAYHTGVTNAHQWPASYCYPEGFMRFFHWPAMFTVDVMMTPTQVQILGGTADNFLRQFQIGAEMIVEEGSVPRLGAPVPRWYGESVAFWDDEALISWTSNIQGYTVHSAYEFSNQLQTVEIFTPRTDEAGEFNGLVHEAIFYDPEALVEPVRMVRELDWQAPLNEVEPYVYIECIPTIFPVDGYQQNVQPGATFDYTVPDAFGRPWAQVWEDYHEEGMTPPEAEALFGFD</sequence>
<proteinExistence type="predicted"/>
<dbReference type="RefSeq" id="WP_163895273.1">
    <property type="nucleotide sequence ID" value="NZ_JAAFYS010000003.1"/>
</dbReference>